<dbReference type="EMBL" id="VANU01000008">
    <property type="protein sequence ID" value="TLP35539.1"/>
    <property type="molecule type" value="Genomic_DNA"/>
</dbReference>
<name>A0A5R8XX05_9BACT</name>
<sequence>MKKILVVDYDNYISSYDFLEQLTTYEIEHANSYTDFKLKFEIKKYDLCILSIEDNIERDFIVYDILALDKTQSILQLVMPKSQCFFDKDCKNCEKYNIKSIFFDNNEKVLKYITSFETSICEFTKLNI</sequence>
<evidence type="ECO:0000313" key="1">
    <source>
        <dbReference type="EMBL" id="TLP35539.1"/>
    </source>
</evidence>
<protein>
    <submittedName>
        <fullName evidence="1">Uncharacterized protein</fullName>
    </submittedName>
</protein>
<gene>
    <name evidence="1" type="ORF">FDK22_14920</name>
</gene>
<keyword evidence="2" id="KW-1185">Reference proteome</keyword>
<dbReference type="Proteomes" id="UP000308901">
    <property type="component" value="Unassembled WGS sequence"/>
</dbReference>
<evidence type="ECO:0000313" key="2">
    <source>
        <dbReference type="Proteomes" id="UP000308901"/>
    </source>
</evidence>
<proteinExistence type="predicted"/>
<organism evidence="1 2">
    <name type="scientific">Arcobacter arenosus</name>
    <dbReference type="NCBI Taxonomy" id="2576037"/>
    <lineage>
        <taxon>Bacteria</taxon>
        <taxon>Pseudomonadati</taxon>
        <taxon>Campylobacterota</taxon>
        <taxon>Epsilonproteobacteria</taxon>
        <taxon>Campylobacterales</taxon>
        <taxon>Arcobacteraceae</taxon>
        <taxon>Arcobacter</taxon>
    </lineage>
</organism>
<dbReference type="AlphaFoldDB" id="A0A5R8XX05"/>
<accession>A0A5R8XX05</accession>
<comment type="caution">
    <text evidence="1">The sequence shown here is derived from an EMBL/GenBank/DDBJ whole genome shotgun (WGS) entry which is preliminary data.</text>
</comment>
<reference evidence="1 2" key="1">
    <citation type="submission" date="2019-05" db="EMBL/GenBank/DDBJ databases">
        <title>Arcobacter sp. nov., isolated from sea sediment.</title>
        <authorList>
            <person name="Kim W."/>
        </authorList>
    </citation>
    <scope>NUCLEOTIDE SEQUENCE [LARGE SCALE GENOMIC DNA]</scope>
    <source>
        <strain evidence="1 2">CAU 1517</strain>
    </source>
</reference>
<dbReference type="RefSeq" id="WP_138153786.1">
    <property type="nucleotide sequence ID" value="NZ_VANU01000008.1"/>
</dbReference>